<gene>
    <name evidence="1" type="ORF">LPTSP1_03030</name>
</gene>
<keyword evidence="2" id="KW-1185">Reference proteome</keyword>
<dbReference type="EMBL" id="BFAY01000005">
    <property type="protein sequence ID" value="GBF37323.1"/>
    <property type="molecule type" value="Genomic_DNA"/>
</dbReference>
<proteinExistence type="predicted"/>
<evidence type="ECO:0000313" key="1">
    <source>
        <dbReference type="EMBL" id="GBF37323.1"/>
    </source>
</evidence>
<sequence length="61" mass="7341">MEPIYRLTNHLRPISSDSIQFQFLEYSIYFKNKPNQIALPSKRSTLKEWIIEARSRIKNTE</sequence>
<protein>
    <submittedName>
        <fullName evidence="1">Uncharacterized protein</fullName>
    </submittedName>
</protein>
<evidence type="ECO:0000313" key="2">
    <source>
        <dbReference type="Proteomes" id="UP000245076"/>
    </source>
</evidence>
<organism evidence="1 2">
    <name type="scientific">Leptospira johnsonii</name>
    <dbReference type="NCBI Taxonomy" id="1917820"/>
    <lineage>
        <taxon>Bacteria</taxon>
        <taxon>Pseudomonadati</taxon>
        <taxon>Spirochaetota</taxon>
        <taxon>Spirochaetia</taxon>
        <taxon>Leptospirales</taxon>
        <taxon>Leptospiraceae</taxon>
        <taxon>Leptospira</taxon>
    </lineage>
</organism>
<name>A0A2P2CY44_9LEPT</name>
<reference evidence="1 2" key="1">
    <citation type="submission" date="2018-02" db="EMBL/GenBank/DDBJ databases">
        <title>Novel Leptospira species isolated from soil and water in Japan.</title>
        <authorList>
            <person name="Nakao R."/>
            <person name="Masuzawa T."/>
        </authorList>
    </citation>
    <scope>NUCLEOTIDE SEQUENCE [LARGE SCALE GENOMIC DNA]</scope>
    <source>
        <strain evidence="1 2">E8</strain>
    </source>
</reference>
<dbReference type="AlphaFoldDB" id="A0A2P2CY44"/>
<accession>A0A2P2CY44</accession>
<dbReference type="Proteomes" id="UP000245076">
    <property type="component" value="Unassembled WGS sequence"/>
</dbReference>
<comment type="caution">
    <text evidence="1">The sequence shown here is derived from an EMBL/GenBank/DDBJ whole genome shotgun (WGS) entry which is preliminary data.</text>
</comment>